<keyword evidence="1" id="KW-0202">Cytokine</keyword>
<sequence>MVSCGNLMKSVMVAVILATLAGPGSLWSCCEKVSSKEITEPIIGYKLQEENLPCIKAVIFQTEKDQFCTYVGAPWVRAKADLSTLHTLACLLTCRIIF</sequence>
<reference evidence="4" key="3">
    <citation type="submission" date="2025-09" db="UniProtKB">
        <authorList>
            <consortium name="Ensembl"/>
        </authorList>
    </citation>
    <scope>IDENTIFICATION</scope>
</reference>
<dbReference type="GO" id="GO:0005615">
    <property type="term" value="C:extracellular space"/>
    <property type="evidence" value="ECO:0007669"/>
    <property type="project" value="UniProtKB-KW"/>
</dbReference>
<evidence type="ECO:0000313" key="5">
    <source>
        <dbReference type="Proteomes" id="UP000472263"/>
    </source>
</evidence>
<dbReference type="GO" id="GO:0008009">
    <property type="term" value="F:chemokine activity"/>
    <property type="evidence" value="ECO:0007669"/>
    <property type="project" value="InterPro"/>
</dbReference>
<organism evidence="4 5">
    <name type="scientific">Myripristis murdjan</name>
    <name type="common">pinecone soldierfish</name>
    <dbReference type="NCBI Taxonomy" id="586833"/>
    <lineage>
        <taxon>Eukaryota</taxon>
        <taxon>Metazoa</taxon>
        <taxon>Chordata</taxon>
        <taxon>Craniata</taxon>
        <taxon>Vertebrata</taxon>
        <taxon>Euteleostomi</taxon>
        <taxon>Actinopterygii</taxon>
        <taxon>Neopterygii</taxon>
        <taxon>Teleostei</taxon>
        <taxon>Neoteleostei</taxon>
        <taxon>Acanthomorphata</taxon>
        <taxon>Holocentriformes</taxon>
        <taxon>Holocentridae</taxon>
        <taxon>Myripristis</taxon>
    </lineage>
</organism>
<dbReference type="Proteomes" id="UP000472263">
    <property type="component" value="Chromosome 20"/>
</dbReference>
<accession>A0A667YS24</accession>
<dbReference type="GO" id="GO:0006955">
    <property type="term" value="P:immune response"/>
    <property type="evidence" value="ECO:0007669"/>
    <property type="project" value="InterPro"/>
</dbReference>
<evidence type="ECO:0000313" key="4">
    <source>
        <dbReference type="Ensembl" id="ENSMMDP00005029228.1"/>
    </source>
</evidence>
<keyword evidence="5" id="KW-1185">Reference proteome</keyword>
<evidence type="ECO:0000256" key="2">
    <source>
        <dbReference type="SAM" id="SignalP"/>
    </source>
</evidence>
<dbReference type="SUPFAM" id="SSF54117">
    <property type="entry name" value="Interleukin 8-like chemokines"/>
    <property type="match status" value="1"/>
</dbReference>
<reference evidence="4" key="1">
    <citation type="submission" date="2019-06" db="EMBL/GenBank/DDBJ databases">
        <authorList>
            <consortium name="Wellcome Sanger Institute Data Sharing"/>
        </authorList>
    </citation>
    <scope>NUCLEOTIDE SEQUENCE [LARGE SCALE GENOMIC DNA]</scope>
</reference>
<proteinExistence type="predicted"/>
<dbReference type="Gene3D" id="2.40.50.40">
    <property type="match status" value="1"/>
</dbReference>
<feature type="chain" id="PRO_5025622529" description="Chemokine interleukin-8-like domain-containing protein" evidence="2">
    <location>
        <begin position="27"/>
        <end position="98"/>
    </location>
</feature>
<dbReference type="Pfam" id="PF00048">
    <property type="entry name" value="IL8"/>
    <property type="match status" value="1"/>
</dbReference>
<feature type="signal peptide" evidence="2">
    <location>
        <begin position="1"/>
        <end position="26"/>
    </location>
</feature>
<dbReference type="InterPro" id="IPR036048">
    <property type="entry name" value="Interleukin_8-like_sf"/>
</dbReference>
<dbReference type="InterPro" id="IPR001811">
    <property type="entry name" value="Chemokine_IL8-like_dom"/>
</dbReference>
<dbReference type="InParanoid" id="A0A667YS24"/>
<dbReference type="GeneTree" id="ENSGT00990000210015"/>
<dbReference type="AlphaFoldDB" id="A0A667YS24"/>
<protein>
    <recommendedName>
        <fullName evidence="3">Chemokine interleukin-8-like domain-containing protein</fullName>
    </recommendedName>
</protein>
<evidence type="ECO:0000256" key="1">
    <source>
        <dbReference type="ARBA" id="ARBA00022514"/>
    </source>
</evidence>
<feature type="domain" description="Chemokine interleukin-8-like" evidence="3">
    <location>
        <begin position="28"/>
        <end position="77"/>
    </location>
</feature>
<name>A0A667YS24_9TELE</name>
<dbReference type="Ensembl" id="ENSMMDT00005029917.1">
    <property type="protein sequence ID" value="ENSMMDP00005029228.1"/>
    <property type="gene ID" value="ENSMMDG00005013921.1"/>
</dbReference>
<reference evidence="4" key="2">
    <citation type="submission" date="2025-08" db="UniProtKB">
        <authorList>
            <consortium name="Ensembl"/>
        </authorList>
    </citation>
    <scope>IDENTIFICATION</scope>
</reference>
<evidence type="ECO:0000259" key="3">
    <source>
        <dbReference type="Pfam" id="PF00048"/>
    </source>
</evidence>
<keyword evidence="2" id="KW-0732">Signal</keyword>